<dbReference type="AlphaFoldDB" id="A0A0V0GIH7"/>
<protein>
    <submittedName>
        <fullName evidence="1">Putative ovule protein</fullName>
    </submittedName>
</protein>
<name>A0A0V0GIH7_SOLCH</name>
<proteinExistence type="predicted"/>
<sequence>LLTIHINFLFIQFQVSNPLTTLSLIKTNKHGILKHQIGESKRYAKVQEASKSHNFVPFHRILHIFRHNLKNFHSIATQFQSLDGLFQGTWCHPH</sequence>
<evidence type="ECO:0000313" key="1">
    <source>
        <dbReference type="EMBL" id="JAP07770.1"/>
    </source>
</evidence>
<accession>A0A0V0GIH7</accession>
<organism evidence="1">
    <name type="scientific">Solanum chacoense</name>
    <name type="common">Chaco potato</name>
    <dbReference type="NCBI Taxonomy" id="4108"/>
    <lineage>
        <taxon>Eukaryota</taxon>
        <taxon>Viridiplantae</taxon>
        <taxon>Streptophyta</taxon>
        <taxon>Embryophyta</taxon>
        <taxon>Tracheophyta</taxon>
        <taxon>Spermatophyta</taxon>
        <taxon>Magnoliopsida</taxon>
        <taxon>eudicotyledons</taxon>
        <taxon>Gunneridae</taxon>
        <taxon>Pentapetalae</taxon>
        <taxon>asterids</taxon>
        <taxon>lamiids</taxon>
        <taxon>Solanales</taxon>
        <taxon>Solanaceae</taxon>
        <taxon>Solanoideae</taxon>
        <taxon>Solaneae</taxon>
        <taxon>Solanum</taxon>
    </lineage>
</organism>
<feature type="non-terminal residue" evidence="1">
    <location>
        <position position="1"/>
    </location>
</feature>
<reference evidence="1" key="1">
    <citation type="submission" date="2015-12" db="EMBL/GenBank/DDBJ databases">
        <title>Gene expression during late stages of embryo sac development: a critical building block for successful pollen-pistil interactions.</title>
        <authorList>
            <person name="Liu Y."/>
            <person name="Joly V."/>
            <person name="Sabar M."/>
            <person name="Matton D.P."/>
        </authorList>
    </citation>
    <scope>NUCLEOTIDE SEQUENCE</scope>
</reference>
<dbReference type="EMBL" id="GEDG01038086">
    <property type="protein sequence ID" value="JAP07770.1"/>
    <property type="molecule type" value="Transcribed_RNA"/>
</dbReference>